<keyword evidence="3" id="KW-1185">Reference proteome</keyword>
<evidence type="ECO:0000313" key="2">
    <source>
        <dbReference type="EMBL" id="MBX7501933.1"/>
    </source>
</evidence>
<reference evidence="2 3" key="1">
    <citation type="submission" date="2021-08" db="EMBL/GenBank/DDBJ databases">
        <title>Comparative Genomics Analysis of the Genus Qipengyuania Reveals Extensive Genetic Diversity and Metabolic Versatility, Including the Description of Fifteen Novel Species.</title>
        <authorList>
            <person name="Liu Y."/>
        </authorList>
    </citation>
    <scope>NUCLEOTIDE SEQUENCE [LARGE SCALE GENOMIC DNA]</scope>
    <source>
        <strain evidence="2 3">YG27</strain>
    </source>
</reference>
<dbReference type="Proteomes" id="UP000782554">
    <property type="component" value="Unassembled WGS sequence"/>
</dbReference>
<protein>
    <submittedName>
        <fullName evidence="2">Uncharacterized protein</fullName>
    </submittedName>
</protein>
<feature type="region of interest" description="Disordered" evidence="1">
    <location>
        <begin position="50"/>
        <end position="69"/>
    </location>
</feature>
<evidence type="ECO:0000313" key="3">
    <source>
        <dbReference type="Proteomes" id="UP000782554"/>
    </source>
</evidence>
<accession>A0ABS7JWK7</accession>
<gene>
    <name evidence="2" type="ORF">K3181_10815</name>
</gene>
<comment type="caution">
    <text evidence="2">The sequence shown here is derived from an EMBL/GenBank/DDBJ whole genome shotgun (WGS) entry which is preliminary data.</text>
</comment>
<proteinExistence type="predicted"/>
<sequence>MKLSQRLATFFRASRLDQDRVSANDSRPWVASGDDFDRQIAEWTELIEGGVPPASLDAPASPRNDNHCE</sequence>
<dbReference type="RefSeq" id="WP_221603118.1">
    <property type="nucleotide sequence ID" value="NZ_JAIGNU010000002.1"/>
</dbReference>
<evidence type="ECO:0000256" key="1">
    <source>
        <dbReference type="SAM" id="MobiDB-lite"/>
    </source>
</evidence>
<organism evidence="2 3">
    <name type="scientific">Qipengyuania mesophila</name>
    <dbReference type="NCBI Taxonomy" id="2867246"/>
    <lineage>
        <taxon>Bacteria</taxon>
        <taxon>Pseudomonadati</taxon>
        <taxon>Pseudomonadota</taxon>
        <taxon>Alphaproteobacteria</taxon>
        <taxon>Sphingomonadales</taxon>
        <taxon>Erythrobacteraceae</taxon>
        <taxon>Qipengyuania</taxon>
    </lineage>
</organism>
<dbReference type="EMBL" id="JAIGNU010000002">
    <property type="protein sequence ID" value="MBX7501933.1"/>
    <property type="molecule type" value="Genomic_DNA"/>
</dbReference>
<name>A0ABS7JWK7_9SPHN</name>